<gene>
    <name evidence="1" type="ordered locus">KSE_52430</name>
</gene>
<accession>E4NHN7</accession>
<protein>
    <recommendedName>
        <fullName evidence="3">Replication-relaxation</fullName>
    </recommendedName>
</protein>
<organism evidence="1 2">
    <name type="scientific">Kitasatospora setae (strain ATCC 33774 / DSM 43861 / JCM 3304 / KCC A-0304 / NBRC 14216 / KM-6054)</name>
    <name type="common">Streptomyces setae</name>
    <dbReference type="NCBI Taxonomy" id="452652"/>
    <lineage>
        <taxon>Bacteria</taxon>
        <taxon>Bacillati</taxon>
        <taxon>Actinomycetota</taxon>
        <taxon>Actinomycetes</taxon>
        <taxon>Kitasatosporales</taxon>
        <taxon>Streptomycetaceae</taxon>
        <taxon>Kitasatospora</taxon>
    </lineage>
</organism>
<reference evidence="1 2" key="1">
    <citation type="journal article" date="2010" name="DNA Res.">
        <title>Genome sequence of Kitasatospora setae NBRC 14216T: an evolutionary snapshot of the family Streptomycetaceae.</title>
        <authorList>
            <person name="Ichikawa N."/>
            <person name="Oguchi A."/>
            <person name="Ikeda H."/>
            <person name="Ishikawa J."/>
            <person name="Kitani S."/>
            <person name="Watanabe Y."/>
            <person name="Nakamura S."/>
            <person name="Katano Y."/>
            <person name="Kishi E."/>
            <person name="Sasagawa M."/>
            <person name="Ankai A."/>
            <person name="Fukui S."/>
            <person name="Hashimoto Y."/>
            <person name="Kamata S."/>
            <person name="Otoguro M."/>
            <person name="Tanikawa S."/>
            <person name="Nihira T."/>
            <person name="Horinouchi S."/>
            <person name="Ohnishi Y."/>
            <person name="Hayakawa M."/>
            <person name="Kuzuyama T."/>
            <person name="Arisawa A."/>
            <person name="Nomoto F."/>
            <person name="Miura H."/>
            <person name="Takahashi Y."/>
            <person name="Fujita N."/>
        </authorList>
    </citation>
    <scope>NUCLEOTIDE SEQUENCE [LARGE SCALE GENOMIC DNA]</scope>
    <source>
        <strain evidence="2">ATCC 33774 / DSM 43861 / JCM 3304 / KCC A-0304 / NBRC 14216 / KM-6054</strain>
    </source>
</reference>
<dbReference type="KEGG" id="ksk:KSE_52430"/>
<sequence>MNVTRRYLDQLAPQLSPRDLEIVRQLSRFKLMTGPQLERLFFADCSDTSRARNRQAVLKRLTQHQVLAHVGQRRVGGFAYGSGSYVYTLDIAGQLLAATTSARPRRAFSWYEPTINHFLATAEVYVLLIEAERSGALTLLDFQAEPVCWRKFDQHTLKPDAFAEIGLVLPDGRRVKGSFFIEVDRANQFGAKISGKIPQYLAYYQHQLLAGTNAGLPRKVVFLAPDTSRATYLHRLIARHQDGRQLFTVGLLDHAVSVLVNT</sequence>
<evidence type="ECO:0000313" key="2">
    <source>
        <dbReference type="Proteomes" id="UP000007076"/>
    </source>
</evidence>
<dbReference type="Pfam" id="PF13814">
    <property type="entry name" value="Replic_Relax"/>
    <property type="match status" value="1"/>
</dbReference>
<dbReference type="STRING" id="452652.KSE_52430"/>
<evidence type="ECO:0000313" key="1">
    <source>
        <dbReference type="EMBL" id="BAJ31017.1"/>
    </source>
</evidence>
<dbReference type="AlphaFoldDB" id="E4NHN7"/>
<dbReference type="EMBL" id="AP010968">
    <property type="protein sequence ID" value="BAJ31017.1"/>
    <property type="molecule type" value="Genomic_DNA"/>
</dbReference>
<dbReference type="InterPro" id="IPR025855">
    <property type="entry name" value="Replic_Relax"/>
</dbReference>
<evidence type="ECO:0008006" key="3">
    <source>
        <dbReference type="Google" id="ProtNLM"/>
    </source>
</evidence>
<name>E4NHN7_KITSK</name>
<dbReference type="Proteomes" id="UP000007076">
    <property type="component" value="Chromosome"/>
</dbReference>
<dbReference type="eggNOG" id="ENOG50328GS">
    <property type="taxonomic scope" value="Bacteria"/>
</dbReference>
<dbReference type="RefSeq" id="WP_014138314.1">
    <property type="nucleotide sequence ID" value="NC_016109.1"/>
</dbReference>
<keyword evidence="2" id="KW-1185">Reference proteome</keyword>
<dbReference type="PATRIC" id="fig|452652.3.peg.5233"/>
<proteinExistence type="predicted"/>
<dbReference type="HOGENOM" id="CLU_067990_0_0_11"/>